<reference evidence="3" key="1">
    <citation type="journal article" date="2019" name="Int. J. Syst. Evol. Microbiol.">
        <title>The Global Catalogue of Microorganisms (GCM) 10K type strain sequencing project: providing services to taxonomists for standard genome sequencing and annotation.</title>
        <authorList>
            <consortium name="The Broad Institute Genomics Platform"/>
            <consortium name="The Broad Institute Genome Sequencing Center for Infectious Disease"/>
            <person name="Wu L."/>
            <person name="Ma J."/>
        </authorList>
    </citation>
    <scope>NUCLEOTIDE SEQUENCE [LARGE SCALE GENOMIC DNA]</scope>
    <source>
        <strain evidence="3">KACC 11407</strain>
    </source>
</reference>
<gene>
    <name evidence="2" type="ORF">ACFPN1_01470</name>
</gene>
<organism evidence="2 3">
    <name type="scientific">Lysobacter yangpyeongensis</name>
    <dbReference type="NCBI Taxonomy" id="346182"/>
    <lineage>
        <taxon>Bacteria</taxon>
        <taxon>Pseudomonadati</taxon>
        <taxon>Pseudomonadota</taxon>
        <taxon>Gammaproteobacteria</taxon>
        <taxon>Lysobacterales</taxon>
        <taxon>Lysobacteraceae</taxon>
        <taxon>Lysobacter</taxon>
    </lineage>
</organism>
<evidence type="ECO:0000313" key="3">
    <source>
        <dbReference type="Proteomes" id="UP001596036"/>
    </source>
</evidence>
<proteinExistence type="predicted"/>
<dbReference type="Proteomes" id="UP001596036">
    <property type="component" value="Unassembled WGS sequence"/>
</dbReference>
<accession>A0ABW0SIB9</accession>
<feature type="compositionally biased region" description="Basic and acidic residues" evidence="1">
    <location>
        <begin position="8"/>
        <end position="35"/>
    </location>
</feature>
<sequence>MAKPNYSFEKRQRELARKKQQDEKQARKQKARDAAKAAADPGPETSGTP</sequence>
<feature type="region of interest" description="Disordered" evidence="1">
    <location>
        <begin position="1"/>
        <end position="49"/>
    </location>
</feature>
<keyword evidence="3" id="KW-1185">Reference proteome</keyword>
<evidence type="ECO:0000256" key="1">
    <source>
        <dbReference type="SAM" id="MobiDB-lite"/>
    </source>
</evidence>
<protein>
    <submittedName>
        <fullName evidence="2">Uncharacterized protein</fullName>
    </submittedName>
</protein>
<dbReference type="EMBL" id="JBHSNM010000001">
    <property type="protein sequence ID" value="MFC5568732.1"/>
    <property type="molecule type" value="Genomic_DNA"/>
</dbReference>
<dbReference type="RefSeq" id="WP_386752374.1">
    <property type="nucleotide sequence ID" value="NZ_JBHSNM010000001.1"/>
</dbReference>
<name>A0ABW0SIB9_9GAMM</name>
<comment type="caution">
    <text evidence="2">The sequence shown here is derived from an EMBL/GenBank/DDBJ whole genome shotgun (WGS) entry which is preliminary data.</text>
</comment>
<evidence type="ECO:0000313" key="2">
    <source>
        <dbReference type="EMBL" id="MFC5568732.1"/>
    </source>
</evidence>